<dbReference type="PRINTS" id="PR00598">
    <property type="entry name" value="HTHMARR"/>
</dbReference>
<dbReference type="PANTHER" id="PTHR33164">
    <property type="entry name" value="TRANSCRIPTIONAL REGULATOR, MARR FAMILY"/>
    <property type="match status" value="1"/>
</dbReference>
<dbReference type="SUPFAM" id="SSF46785">
    <property type="entry name" value="Winged helix' DNA-binding domain"/>
    <property type="match status" value="1"/>
</dbReference>
<dbReference type="PROSITE" id="PS01117">
    <property type="entry name" value="HTH_MARR_1"/>
    <property type="match status" value="1"/>
</dbReference>
<dbReference type="PANTHER" id="PTHR33164:SF104">
    <property type="entry name" value="TRANSCRIPTIONAL REGULATORY PROTEIN"/>
    <property type="match status" value="1"/>
</dbReference>
<dbReference type="GO" id="GO:0003677">
    <property type="term" value="F:DNA binding"/>
    <property type="evidence" value="ECO:0007669"/>
    <property type="project" value="UniProtKB-KW"/>
</dbReference>
<dbReference type="EMBL" id="FNRY01000001">
    <property type="protein sequence ID" value="SEB43901.1"/>
    <property type="molecule type" value="Genomic_DNA"/>
</dbReference>
<feature type="domain" description="HTH marR-type" evidence="4">
    <location>
        <begin position="1"/>
        <end position="142"/>
    </location>
</feature>
<evidence type="ECO:0000313" key="6">
    <source>
        <dbReference type="Proteomes" id="UP000199183"/>
    </source>
</evidence>
<keyword evidence="3" id="KW-0804">Transcription</keyword>
<dbReference type="Pfam" id="PF12802">
    <property type="entry name" value="MarR_2"/>
    <property type="match status" value="1"/>
</dbReference>
<dbReference type="GO" id="GO:0003700">
    <property type="term" value="F:DNA-binding transcription factor activity"/>
    <property type="evidence" value="ECO:0007669"/>
    <property type="project" value="InterPro"/>
</dbReference>
<evidence type="ECO:0000259" key="4">
    <source>
        <dbReference type="PROSITE" id="PS50995"/>
    </source>
</evidence>
<dbReference type="RefSeq" id="WP_091179709.1">
    <property type="nucleotide sequence ID" value="NZ_FNRY01000001.1"/>
</dbReference>
<evidence type="ECO:0000313" key="5">
    <source>
        <dbReference type="EMBL" id="SEB43901.1"/>
    </source>
</evidence>
<gene>
    <name evidence="5" type="ORF">SAMN04489806_0621</name>
</gene>
<organism evidence="5 6">
    <name type="scientific">Paramicrobacterium humi</name>
    <dbReference type="NCBI Taxonomy" id="640635"/>
    <lineage>
        <taxon>Bacteria</taxon>
        <taxon>Bacillati</taxon>
        <taxon>Actinomycetota</taxon>
        <taxon>Actinomycetes</taxon>
        <taxon>Micrococcales</taxon>
        <taxon>Microbacteriaceae</taxon>
        <taxon>Paramicrobacterium</taxon>
    </lineage>
</organism>
<keyword evidence="6" id="KW-1185">Reference proteome</keyword>
<dbReference type="InterPro" id="IPR036388">
    <property type="entry name" value="WH-like_DNA-bd_sf"/>
</dbReference>
<proteinExistence type="predicted"/>
<reference evidence="5 6" key="1">
    <citation type="submission" date="2016-10" db="EMBL/GenBank/DDBJ databases">
        <authorList>
            <person name="de Groot N.N."/>
        </authorList>
    </citation>
    <scope>NUCLEOTIDE SEQUENCE [LARGE SCALE GENOMIC DNA]</scope>
    <source>
        <strain evidence="5 6">DSM 21799</strain>
    </source>
</reference>
<dbReference type="InterPro" id="IPR000835">
    <property type="entry name" value="HTH_MarR-typ"/>
</dbReference>
<dbReference type="AlphaFoldDB" id="A0A1H4JCG4"/>
<accession>A0A1H4JCG4</accession>
<dbReference type="SMART" id="SM00347">
    <property type="entry name" value="HTH_MARR"/>
    <property type="match status" value="1"/>
</dbReference>
<evidence type="ECO:0000256" key="3">
    <source>
        <dbReference type="ARBA" id="ARBA00023163"/>
    </source>
</evidence>
<sequence>MPQRSTAVNAWESLFRAQVQVMRELHDDFPANTISLNEYDVLFNLSRQPDHSARLRDINKLVLLSQPSVSRLIDRLAARGYVEKRSDSCDRRGTIVRITEAGFAMYRTVAVKHMASISEVMTRMLNDDELRELTALTDKVRAGTRS</sequence>
<dbReference type="InterPro" id="IPR039422">
    <property type="entry name" value="MarR/SlyA-like"/>
</dbReference>
<name>A0A1H4JCG4_9MICO</name>
<dbReference type="OrthoDB" id="3178168at2"/>
<keyword evidence="2 5" id="KW-0238">DNA-binding</keyword>
<dbReference type="InterPro" id="IPR036390">
    <property type="entry name" value="WH_DNA-bd_sf"/>
</dbReference>
<protein>
    <submittedName>
        <fullName evidence="5">DNA-binding transcriptional regulator, MarR family</fullName>
    </submittedName>
</protein>
<evidence type="ECO:0000256" key="1">
    <source>
        <dbReference type="ARBA" id="ARBA00023015"/>
    </source>
</evidence>
<evidence type="ECO:0000256" key="2">
    <source>
        <dbReference type="ARBA" id="ARBA00023125"/>
    </source>
</evidence>
<dbReference type="GO" id="GO:0006950">
    <property type="term" value="P:response to stress"/>
    <property type="evidence" value="ECO:0007669"/>
    <property type="project" value="TreeGrafter"/>
</dbReference>
<keyword evidence="1" id="KW-0805">Transcription regulation</keyword>
<dbReference type="InterPro" id="IPR023187">
    <property type="entry name" value="Tscrpt_reg_MarR-type_CS"/>
</dbReference>
<dbReference type="STRING" id="640635.SAMN04489806_0621"/>
<dbReference type="PROSITE" id="PS50995">
    <property type="entry name" value="HTH_MARR_2"/>
    <property type="match status" value="1"/>
</dbReference>
<dbReference type="Proteomes" id="UP000199183">
    <property type="component" value="Unassembled WGS sequence"/>
</dbReference>
<dbReference type="Gene3D" id="1.10.10.10">
    <property type="entry name" value="Winged helix-like DNA-binding domain superfamily/Winged helix DNA-binding domain"/>
    <property type="match status" value="1"/>
</dbReference>